<comment type="pathway">
    <text evidence="1">Lipid metabolism; fatty acid beta-oxidation.</text>
</comment>
<evidence type="ECO:0000256" key="3">
    <source>
        <dbReference type="ARBA" id="ARBA00022448"/>
    </source>
</evidence>
<evidence type="ECO:0000256" key="2">
    <source>
        <dbReference type="ARBA" id="ARBA00005232"/>
    </source>
</evidence>
<protein>
    <recommendedName>
        <fullName evidence="11">Choline/carnitine acyltransferase domain-containing protein</fullName>
    </recommendedName>
</protein>
<dbReference type="PROSITE" id="PS00440">
    <property type="entry name" value="ACYLTRANSF_C_2"/>
    <property type="match status" value="1"/>
</dbReference>
<dbReference type="GO" id="GO:0006635">
    <property type="term" value="P:fatty acid beta-oxidation"/>
    <property type="evidence" value="ECO:0007669"/>
    <property type="project" value="UniProtKB-UniPathway"/>
</dbReference>
<comment type="similarity">
    <text evidence="2 10">Belongs to the carnitine/choline acetyltransferase family.</text>
</comment>
<dbReference type="UniPathway" id="UPA00659"/>
<dbReference type="Gene3D" id="3.30.559.10">
    <property type="entry name" value="Chloramphenicol acetyltransferase-like domain"/>
    <property type="match status" value="1"/>
</dbReference>
<evidence type="ECO:0000313" key="13">
    <source>
        <dbReference type="Proteomes" id="UP000310200"/>
    </source>
</evidence>
<keyword evidence="6" id="KW-0443">Lipid metabolism</keyword>
<dbReference type="SUPFAM" id="SSF52777">
    <property type="entry name" value="CoA-dependent acyltransferases"/>
    <property type="match status" value="2"/>
</dbReference>
<organism evidence="12 13">
    <name type="scientific">Temnothorax longispinosus</name>
    <dbReference type="NCBI Taxonomy" id="300112"/>
    <lineage>
        <taxon>Eukaryota</taxon>
        <taxon>Metazoa</taxon>
        <taxon>Ecdysozoa</taxon>
        <taxon>Arthropoda</taxon>
        <taxon>Hexapoda</taxon>
        <taxon>Insecta</taxon>
        <taxon>Pterygota</taxon>
        <taxon>Neoptera</taxon>
        <taxon>Endopterygota</taxon>
        <taxon>Hymenoptera</taxon>
        <taxon>Apocrita</taxon>
        <taxon>Aculeata</taxon>
        <taxon>Formicoidea</taxon>
        <taxon>Formicidae</taxon>
        <taxon>Myrmicinae</taxon>
        <taxon>Temnothorax</taxon>
    </lineage>
</organism>
<dbReference type="STRING" id="300112.A0A4S2JT17"/>
<dbReference type="FunFam" id="1.10.275.20:FF:000001">
    <property type="entry name" value="carnitine O-palmitoyltransferase 2, mitochondrial"/>
    <property type="match status" value="1"/>
</dbReference>
<dbReference type="AlphaFoldDB" id="A0A4S2JT17"/>
<evidence type="ECO:0000256" key="10">
    <source>
        <dbReference type="RuleBase" id="RU003801"/>
    </source>
</evidence>
<dbReference type="InterPro" id="IPR042572">
    <property type="entry name" value="Carn_acyl_trans_N"/>
</dbReference>
<evidence type="ECO:0000256" key="9">
    <source>
        <dbReference type="PIRSR" id="PIRSR600542-1"/>
    </source>
</evidence>
<keyword evidence="4 10" id="KW-0808">Transferase</keyword>
<evidence type="ECO:0000256" key="6">
    <source>
        <dbReference type="ARBA" id="ARBA00023098"/>
    </source>
</evidence>
<dbReference type="Proteomes" id="UP000310200">
    <property type="component" value="Unassembled WGS sequence"/>
</dbReference>
<gene>
    <name evidence="12" type="ORF">DBV15_02162</name>
</gene>
<keyword evidence="5" id="KW-0276">Fatty acid metabolism</keyword>
<dbReference type="Gene3D" id="3.30.559.70">
    <property type="entry name" value="Choline/Carnitine o-acyltransferase, domain 2"/>
    <property type="match status" value="1"/>
</dbReference>
<dbReference type="InterPro" id="IPR023213">
    <property type="entry name" value="CAT-like_dom_sf"/>
</dbReference>
<dbReference type="EMBL" id="QBLH01003504">
    <property type="protein sequence ID" value="TGZ37897.1"/>
    <property type="molecule type" value="Genomic_DNA"/>
</dbReference>
<comment type="catalytic activity">
    <reaction evidence="8">
        <text>4,8-dimethylnonanoyl-CoA + (R)-carnitine = O-4,8-dimethylnonanoyl-(R)-carnitine + CoA</text>
        <dbReference type="Rhea" id="RHEA:44860"/>
        <dbReference type="ChEBI" id="CHEBI:16347"/>
        <dbReference type="ChEBI" id="CHEBI:57287"/>
        <dbReference type="ChEBI" id="CHEBI:77061"/>
        <dbReference type="ChEBI" id="CHEBI:84654"/>
    </reaction>
</comment>
<evidence type="ECO:0000256" key="5">
    <source>
        <dbReference type="ARBA" id="ARBA00022832"/>
    </source>
</evidence>
<evidence type="ECO:0000256" key="4">
    <source>
        <dbReference type="ARBA" id="ARBA00022679"/>
    </source>
</evidence>
<dbReference type="Gene3D" id="1.10.275.20">
    <property type="entry name" value="Choline/Carnitine o-acyltransferase"/>
    <property type="match status" value="1"/>
</dbReference>
<dbReference type="InterPro" id="IPR042231">
    <property type="entry name" value="Cho/carn_acyl_trans_2"/>
</dbReference>
<accession>A0A4S2JT17</accession>
<name>A0A4S2JT17_9HYME</name>
<dbReference type="Gene3D" id="1.20.1280.180">
    <property type="match status" value="1"/>
</dbReference>
<keyword evidence="7 10" id="KW-0012">Acyltransferase</keyword>
<reference evidence="12 13" key="1">
    <citation type="journal article" date="2019" name="Philos. Trans. R. Soc. Lond., B, Biol. Sci.">
        <title>Ant behaviour and brain gene expression of defending hosts depend on the ecological success of the intruding social parasite.</title>
        <authorList>
            <person name="Kaur R."/>
            <person name="Stoldt M."/>
            <person name="Jongepier E."/>
            <person name="Feldmeyer B."/>
            <person name="Menzel F."/>
            <person name="Bornberg-Bauer E."/>
            <person name="Foitzik S."/>
        </authorList>
    </citation>
    <scope>NUCLEOTIDE SEQUENCE [LARGE SCALE GENOMIC DNA]</scope>
    <source>
        <tissue evidence="12">Whole body</tissue>
    </source>
</reference>
<proteinExistence type="inferred from homology"/>
<dbReference type="Pfam" id="PF00755">
    <property type="entry name" value="Carn_acyltransf"/>
    <property type="match status" value="1"/>
</dbReference>
<dbReference type="InterPro" id="IPR000542">
    <property type="entry name" value="Carn_acyl_trans"/>
</dbReference>
<dbReference type="GO" id="GO:0005739">
    <property type="term" value="C:mitochondrion"/>
    <property type="evidence" value="ECO:0007669"/>
    <property type="project" value="TreeGrafter"/>
</dbReference>
<sequence>MFFGLSPPRELELGAPDFNWFFMVSRGGVALSQQLARSTTALYDSTEYQYIQISKVPTLHFQASLPRLPIPKLEDSCRRYLNAQKPLLNNEELQNTSSCVSKFLTSEGQSLQKLLLQKNAENSHTSYITEPWFDMYLQDRKPLPINYNPFLVFVPESDPKYDAQLVKATNLVVSSMRFLKSLKNNVLEPEVFHMKPEKSDTELFRNVTRLIPSRFSWYGAYLFKAFPLDMSQYKNLFNTTRIPELGKDRIFHDSSAKHLVVLRKGHFYAFNVLDANDSIRSPKEIAACLKAILEDDRPANRYPVGILTSSERDQWARARSHLVETGNQEILQKIDSAVFVMILDDEIIGTDYNKLIRTYLHTDGTNRWFDKSFSLIVSKDGYGGLNFEHSWGDGVAVLRYFQDVKADISKKPRFHPNEVDELSKESVNVERLQFSIDAKSESIIDQQKIDYREWVNRLCVDFMIYEEFGKEQCKKLGVSPDAVMQLAFQLALYTLEGKSVPTYESCSTAAYKHGRTETIRPCTLETKAICVAMTQKQVELSKSQLKKMILDCSKAHNVLTKEAVMGQGFDRHLFVLRRISEESGSVKPAIFQDPAYNALNYNILSTSTLSSPDVMVGGFGPVVPDGYGIGYMIQDKRLGSVVTSYEGSRNASQYVQALAHAFKSIHDVLHT</sequence>
<feature type="domain" description="Choline/carnitine acyltransferase" evidence="11">
    <location>
        <begin position="68"/>
        <end position="658"/>
    </location>
</feature>
<dbReference type="InterPro" id="IPR039551">
    <property type="entry name" value="Cho/carn_acyl_trans"/>
</dbReference>
<keyword evidence="3" id="KW-0813">Transport</keyword>
<dbReference type="PANTHER" id="PTHR22589">
    <property type="entry name" value="CARNITINE O-ACYLTRANSFERASE"/>
    <property type="match status" value="1"/>
</dbReference>
<comment type="caution">
    <text evidence="12">The sequence shown here is derived from an EMBL/GenBank/DDBJ whole genome shotgun (WGS) entry which is preliminary data.</text>
</comment>
<evidence type="ECO:0000256" key="1">
    <source>
        <dbReference type="ARBA" id="ARBA00005005"/>
    </source>
</evidence>
<feature type="active site" description="Proton acceptor" evidence="9">
    <location>
        <position position="389"/>
    </location>
</feature>
<evidence type="ECO:0000256" key="8">
    <source>
        <dbReference type="ARBA" id="ARBA00048999"/>
    </source>
</evidence>
<keyword evidence="13" id="KW-1185">Reference proteome</keyword>
<dbReference type="GO" id="GO:0004095">
    <property type="term" value="F:carnitine O-palmitoyltransferase activity"/>
    <property type="evidence" value="ECO:0007669"/>
    <property type="project" value="TreeGrafter"/>
</dbReference>
<evidence type="ECO:0000313" key="12">
    <source>
        <dbReference type="EMBL" id="TGZ37897.1"/>
    </source>
</evidence>
<dbReference type="PANTHER" id="PTHR22589:SF16">
    <property type="entry name" value="CARNITINE O-PALMITOYLTRANSFERASE 2, MITOCHONDRIAL"/>
    <property type="match status" value="1"/>
</dbReference>
<evidence type="ECO:0000256" key="7">
    <source>
        <dbReference type="ARBA" id="ARBA00023315"/>
    </source>
</evidence>
<evidence type="ECO:0000259" key="11">
    <source>
        <dbReference type="Pfam" id="PF00755"/>
    </source>
</evidence>